<evidence type="ECO:0000259" key="4">
    <source>
        <dbReference type="PROSITE" id="PS50943"/>
    </source>
</evidence>
<keyword evidence="1" id="KW-0805">Transcription regulation</keyword>
<dbReference type="InterPro" id="IPR013729">
    <property type="entry name" value="MBF1_N"/>
</dbReference>
<dbReference type="SMART" id="SM00530">
    <property type="entry name" value="HTH_XRE"/>
    <property type="match status" value="1"/>
</dbReference>
<dbReference type="SUPFAM" id="SSF47413">
    <property type="entry name" value="lambda repressor-like DNA-binding domains"/>
    <property type="match status" value="1"/>
</dbReference>
<evidence type="ECO:0000313" key="5">
    <source>
        <dbReference type="EMBL" id="KAL3285161.1"/>
    </source>
</evidence>
<name>A0ABD2P398_9CUCU</name>
<evidence type="ECO:0000256" key="1">
    <source>
        <dbReference type="ARBA" id="ARBA00023015"/>
    </source>
</evidence>
<dbReference type="Pfam" id="PF01381">
    <property type="entry name" value="HTH_3"/>
    <property type="match status" value="1"/>
</dbReference>
<keyword evidence="2" id="KW-0238">DNA-binding</keyword>
<organism evidence="5 6">
    <name type="scientific">Cryptolaemus montrouzieri</name>
    <dbReference type="NCBI Taxonomy" id="559131"/>
    <lineage>
        <taxon>Eukaryota</taxon>
        <taxon>Metazoa</taxon>
        <taxon>Ecdysozoa</taxon>
        <taxon>Arthropoda</taxon>
        <taxon>Hexapoda</taxon>
        <taxon>Insecta</taxon>
        <taxon>Pterygota</taxon>
        <taxon>Neoptera</taxon>
        <taxon>Endopterygota</taxon>
        <taxon>Coleoptera</taxon>
        <taxon>Polyphaga</taxon>
        <taxon>Cucujiformia</taxon>
        <taxon>Coccinelloidea</taxon>
        <taxon>Coccinellidae</taxon>
        <taxon>Scymninae</taxon>
        <taxon>Scymnini</taxon>
        <taxon>Cryptolaemus</taxon>
    </lineage>
</organism>
<keyword evidence="6" id="KW-1185">Reference proteome</keyword>
<dbReference type="FunFam" id="1.10.260.40:FF:000015">
    <property type="entry name" value="Endothelial differentiation-related factor 1"/>
    <property type="match status" value="1"/>
</dbReference>
<dbReference type="PANTHER" id="PTHR10245:SF15">
    <property type="entry name" value="ENDOTHELIAL DIFFERENTIATION-RELATED FACTOR 1"/>
    <property type="match status" value="1"/>
</dbReference>
<dbReference type="InterPro" id="IPR010982">
    <property type="entry name" value="Lambda_DNA-bd_dom_sf"/>
</dbReference>
<accession>A0ABD2P398</accession>
<dbReference type="Pfam" id="PF08523">
    <property type="entry name" value="MBF1"/>
    <property type="match status" value="1"/>
</dbReference>
<evidence type="ECO:0000313" key="6">
    <source>
        <dbReference type="Proteomes" id="UP001516400"/>
    </source>
</evidence>
<reference evidence="5 6" key="1">
    <citation type="journal article" date="2021" name="BMC Biol.">
        <title>Horizontally acquired antibacterial genes associated with adaptive radiation of ladybird beetles.</title>
        <authorList>
            <person name="Li H.S."/>
            <person name="Tang X.F."/>
            <person name="Huang Y.H."/>
            <person name="Xu Z.Y."/>
            <person name="Chen M.L."/>
            <person name="Du X.Y."/>
            <person name="Qiu B.Y."/>
            <person name="Chen P.T."/>
            <person name="Zhang W."/>
            <person name="Slipinski A."/>
            <person name="Escalona H.E."/>
            <person name="Waterhouse R.M."/>
            <person name="Zwick A."/>
            <person name="Pang H."/>
        </authorList>
    </citation>
    <scope>NUCLEOTIDE SEQUENCE [LARGE SCALE GENOMIC DNA]</scope>
    <source>
        <strain evidence="5">SYSU2018</strain>
    </source>
</reference>
<dbReference type="GO" id="GO:0003677">
    <property type="term" value="F:DNA binding"/>
    <property type="evidence" value="ECO:0007669"/>
    <property type="project" value="UniProtKB-KW"/>
</dbReference>
<proteinExistence type="predicted"/>
<comment type="caution">
    <text evidence="5">The sequence shown here is derived from an EMBL/GenBank/DDBJ whole genome shotgun (WGS) entry which is preliminary data.</text>
</comment>
<dbReference type="CDD" id="cd00093">
    <property type="entry name" value="HTH_XRE"/>
    <property type="match status" value="1"/>
</dbReference>
<dbReference type="GO" id="GO:0006357">
    <property type="term" value="P:regulation of transcription by RNA polymerase II"/>
    <property type="evidence" value="ECO:0007669"/>
    <property type="project" value="UniProtKB-ARBA"/>
</dbReference>
<dbReference type="PANTHER" id="PTHR10245">
    <property type="entry name" value="ENDOTHELIAL DIFFERENTIATION-RELATED FACTOR 1 MULTIPROTEIN BRIDGING FACTOR 1"/>
    <property type="match status" value="1"/>
</dbReference>
<dbReference type="InterPro" id="IPR001387">
    <property type="entry name" value="Cro/C1-type_HTH"/>
</dbReference>
<feature type="domain" description="HTH cro/C1-type" evidence="4">
    <location>
        <begin position="84"/>
        <end position="138"/>
    </location>
</feature>
<dbReference type="Gene3D" id="1.10.260.40">
    <property type="entry name" value="lambda repressor-like DNA-binding domains"/>
    <property type="match status" value="1"/>
</dbReference>
<protein>
    <recommendedName>
        <fullName evidence="4">HTH cro/C1-type domain-containing protein</fullName>
    </recommendedName>
</protein>
<gene>
    <name evidence="5" type="ORF">HHI36_019281</name>
</gene>
<dbReference type="Proteomes" id="UP001516400">
    <property type="component" value="Unassembled WGS sequence"/>
</dbReference>
<evidence type="ECO:0000256" key="2">
    <source>
        <dbReference type="ARBA" id="ARBA00023125"/>
    </source>
</evidence>
<dbReference type="PROSITE" id="PS50943">
    <property type="entry name" value="HTH_CROC1"/>
    <property type="match status" value="1"/>
</dbReference>
<sequence>MSDWDTVTVLKKRAPKASTMKSEQAVNAARRQGVQVDTQLKCRFFPGGAGSNKQHVATKNTAKLDRETEELKHETISLDLGKLIQQGRQGKGMSQKELATKINEKPQVITDYEAGRGIPNNIIIGKIERALGIKLRGKDRGKPLQPPGDKK</sequence>
<dbReference type="EMBL" id="JABFTP020000165">
    <property type="protein sequence ID" value="KAL3285161.1"/>
    <property type="molecule type" value="Genomic_DNA"/>
</dbReference>
<evidence type="ECO:0000256" key="3">
    <source>
        <dbReference type="ARBA" id="ARBA00023163"/>
    </source>
</evidence>
<keyword evidence="3" id="KW-0804">Transcription</keyword>
<dbReference type="AlphaFoldDB" id="A0ABD2P398"/>